<protein>
    <submittedName>
        <fullName evidence="2">Uncharacterized protein</fullName>
    </submittedName>
</protein>
<keyword evidence="3" id="KW-1185">Reference proteome</keyword>
<reference evidence="3" key="1">
    <citation type="journal article" date="2019" name="Int. J. Syst. Evol. Microbiol.">
        <title>The Global Catalogue of Microorganisms (GCM) 10K type strain sequencing project: providing services to taxonomists for standard genome sequencing and annotation.</title>
        <authorList>
            <consortium name="The Broad Institute Genomics Platform"/>
            <consortium name="The Broad Institute Genome Sequencing Center for Infectious Disease"/>
            <person name="Wu L."/>
            <person name="Ma J."/>
        </authorList>
    </citation>
    <scope>NUCLEOTIDE SEQUENCE [LARGE SCALE GENOMIC DNA]</scope>
    <source>
        <strain evidence="3">CCUG 62114</strain>
    </source>
</reference>
<accession>A0ABW3HY34</accession>
<name>A0ABW3HY34_9FLAO</name>
<dbReference type="RefSeq" id="WP_377712144.1">
    <property type="nucleotide sequence ID" value="NZ_JBHTJM010000001.1"/>
</dbReference>
<comment type="caution">
    <text evidence="2">The sequence shown here is derived from an EMBL/GenBank/DDBJ whole genome shotgun (WGS) entry which is preliminary data.</text>
</comment>
<dbReference type="EMBL" id="JBHTJM010000001">
    <property type="protein sequence ID" value="MFD0962459.1"/>
    <property type="molecule type" value="Genomic_DNA"/>
</dbReference>
<evidence type="ECO:0000313" key="3">
    <source>
        <dbReference type="Proteomes" id="UP001596997"/>
    </source>
</evidence>
<keyword evidence="1" id="KW-1133">Transmembrane helix</keyword>
<evidence type="ECO:0000313" key="2">
    <source>
        <dbReference type="EMBL" id="MFD0962459.1"/>
    </source>
</evidence>
<dbReference type="Proteomes" id="UP001596997">
    <property type="component" value="Unassembled WGS sequence"/>
</dbReference>
<keyword evidence="1" id="KW-0812">Transmembrane</keyword>
<gene>
    <name evidence="2" type="ORF">ACFQ1O_00400</name>
</gene>
<sequence>MITLVLILLTLVAAVVLVKLIDKFVPQKTKWIFTILFWLIAVFVGWKLYDSIMAPIEFKKEKEIRYAKVIENLKDIRDAQIAHKAVTGKYSKDFNALVRFIDTAEYTLTQRRDSSINDEEYFKTYGVENTKDIVIIDTIGTASVKDSIFKNSDRYKTMMNVPGSDQIFKLDAGEIEKGKSMLPVFEAKISKKYLLEDQPKNLVAEELELQAVDGVNGEFISVGSMDEVSTNGNWPRKYDEEK</sequence>
<evidence type="ECO:0000256" key="1">
    <source>
        <dbReference type="SAM" id="Phobius"/>
    </source>
</evidence>
<organism evidence="2 3">
    <name type="scientific">Pseudofulvibacter geojedonensis</name>
    <dbReference type="NCBI Taxonomy" id="1123758"/>
    <lineage>
        <taxon>Bacteria</taxon>
        <taxon>Pseudomonadati</taxon>
        <taxon>Bacteroidota</taxon>
        <taxon>Flavobacteriia</taxon>
        <taxon>Flavobacteriales</taxon>
        <taxon>Flavobacteriaceae</taxon>
        <taxon>Pseudofulvibacter</taxon>
    </lineage>
</organism>
<proteinExistence type="predicted"/>
<feature type="transmembrane region" description="Helical" evidence="1">
    <location>
        <begin position="30"/>
        <end position="49"/>
    </location>
</feature>
<keyword evidence="1" id="KW-0472">Membrane</keyword>